<proteinExistence type="predicted"/>
<sequence>MAEYIVPWIGIGALVAVGMGISAGKQVDATVEENSRNGPPFYDCAGAQQLRQFGSRQFRQALRD</sequence>
<dbReference type="Proteomes" id="UP000830293">
    <property type="component" value="Segment"/>
</dbReference>
<organism evidence="1 2">
    <name type="scientific">Yaravirus sp. 'brasiliensis'</name>
    <dbReference type="NCBI Taxonomy" id="2739681"/>
    <lineage>
        <taxon>Viruses</taxon>
        <taxon>Varidnaviria</taxon>
        <taxon>Bamfordvirae</taxon>
        <taxon>Nucleocytoviricota</taxon>
        <taxon>Mriyaviricetes</taxon>
        <taxon>Yaraviridae</taxon>
        <taxon>Yaravirus</taxon>
        <taxon>Yaravirus brasiliense</taxon>
    </lineage>
</organism>
<dbReference type="GeneID" id="80539328"/>
<keyword evidence="2" id="KW-1185">Reference proteome</keyword>
<evidence type="ECO:0000313" key="2">
    <source>
        <dbReference type="Proteomes" id="UP000830293"/>
    </source>
</evidence>
<dbReference type="KEGG" id="vg:80539328"/>
<accession>A0AAE7B4I3</accession>
<name>A0AAE7B4I3_9VIRU</name>
<protein>
    <submittedName>
        <fullName evidence="1">Uncharacterized protein</fullName>
    </submittedName>
</protein>
<evidence type="ECO:0000313" key="1">
    <source>
        <dbReference type="EMBL" id="QKE44445.1"/>
    </source>
</evidence>
<reference evidence="1" key="1">
    <citation type="submission" date="2020-04" db="EMBL/GenBank/DDBJ databases">
        <title>A mysterious 80 nm amoeba virus with a near complete 'ORFan genome' challenges the classification of DNA viruses.</title>
        <authorList>
            <person name="Boratto P.V.M."/>
            <person name="Oliveira G.P."/>
            <person name="Machado T.B."/>
            <person name="Andrade A.C.S.P."/>
            <person name="Baudoin J.P."/>
            <person name="Klose T."/>
            <person name="Azza S."/>
            <person name="Decloquement P."/>
            <person name="Chabriere E."/>
            <person name="Colson P."/>
            <person name="Levasseur A."/>
            <person name="La Scola B."/>
            <person name="Abrahao J.S."/>
        </authorList>
    </citation>
    <scope>NUCLEOTIDE SEQUENCE</scope>
    <source>
        <strain evidence="1">BHMG</strain>
    </source>
</reference>
<feature type="non-terminal residue" evidence="1">
    <location>
        <position position="64"/>
    </location>
</feature>
<dbReference type="EMBL" id="MT293574">
    <property type="protein sequence ID" value="QKE44445.1"/>
    <property type="molecule type" value="Genomic_DNA"/>
</dbReference>
<dbReference type="RefSeq" id="YP_010800692.1">
    <property type="nucleotide sequence ID" value="NC_076895.1"/>
</dbReference>